<dbReference type="GO" id="GO:0060271">
    <property type="term" value="P:cilium assembly"/>
    <property type="evidence" value="ECO:0007669"/>
    <property type="project" value="TreeGrafter"/>
</dbReference>
<evidence type="ECO:0000256" key="2">
    <source>
        <dbReference type="ARBA" id="ARBA00022490"/>
    </source>
</evidence>
<dbReference type="Gene3D" id="3.30.470.20">
    <property type="entry name" value="ATP-grasp fold, B domain"/>
    <property type="match status" value="1"/>
</dbReference>
<keyword evidence="5" id="KW-0067">ATP-binding</keyword>
<evidence type="ECO:0000256" key="1">
    <source>
        <dbReference type="ARBA" id="ARBA00004496"/>
    </source>
</evidence>
<proteinExistence type="predicted"/>
<dbReference type="EMBL" id="UFQS01000289">
    <property type="protein sequence ID" value="SSX02468.1"/>
    <property type="molecule type" value="Genomic_DNA"/>
</dbReference>
<dbReference type="GO" id="GO:0005930">
    <property type="term" value="C:axoneme"/>
    <property type="evidence" value="ECO:0007669"/>
    <property type="project" value="TreeGrafter"/>
</dbReference>
<dbReference type="AlphaFoldDB" id="A0A336LXR3"/>
<evidence type="ECO:0000313" key="6">
    <source>
        <dbReference type="EMBL" id="SSX02468.1"/>
    </source>
</evidence>
<dbReference type="VEuPathDB" id="VectorBase:CSON007675"/>
<dbReference type="InterPro" id="IPR051437">
    <property type="entry name" value="TTLL_monoglycylase"/>
</dbReference>
<organism evidence="7">
    <name type="scientific">Culicoides sonorensis</name>
    <name type="common">Biting midge</name>
    <dbReference type="NCBI Taxonomy" id="179676"/>
    <lineage>
        <taxon>Eukaryota</taxon>
        <taxon>Metazoa</taxon>
        <taxon>Ecdysozoa</taxon>
        <taxon>Arthropoda</taxon>
        <taxon>Hexapoda</taxon>
        <taxon>Insecta</taxon>
        <taxon>Pterygota</taxon>
        <taxon>Neoptera</taxon>
        <taxon>Endopterygota</taxon>
        <taxon>Diptera</taxon>
        <taxon>Nematocera</taxon>
        <taxon>Chironomoidea</taxon>
        <taxon>Ceratopogonidae</taxon>
        <taxon>Ceratopogoninae</taxon>
        <taxon>Culicoides</taxon>
        <taxon>Monoculicoides</taxon>
    </lineage>
</organism>
<dbReference type="GO" id="GO:0015630">
    <property type="term" value="C:microtubule cytoskeleton"/>
    <property type="evidence" value="ECO:0007669"/>
    <property type="project" value="TreeGrafter"/>
</dbReference>
<dbReference type="GO" id="GO:0005524">
    <property type="term" value="F:ATP binding"/>
    <property type="evidence" value="ECO:0007669"/>
    <property type="project" value="UniProtKB-KW"/>
</dbReference>
<comment type="subcellular location">
    <subcellularLocation>
        <location evidence="1">Cytoplasm</location>
    </subcellularLocation>
</comment>
<dbReference type="GO" id="GO:0070736">
    <property type="term" value="F:protein-glycine ligase activity, initiating"/>
    <property type="evidence" value="ECO:0007669"/>
    <property type="project" value="TreeGrafter"/>
</dbReference>
<gene>
    <name evidence="7" type="primary">CSON007675</name>
</gene>
<dbReference type="InterPro" id="IPR004344">
    <property type="entry name" value="TTL/TTLL_fam"/>
</dbReference>
<evidence type="ECO:0000313" key="7">
    <source>
        <dbReference type="EMBL" id="SSX22842.1"/>
    </source>
</evidence>
<keyword evidence="4" id="KW-0547">Nucleotide-binding</keyword>
<sequence length="585" mass="68551">MNSSTEQVPKKPIYKTVKKIIRRKSSTASKLNQSEIDKKLSYYKRRVEYAIARGKVFRVIGNVGIGKIRLELHKRGFIETVSNNWQNNLYNLSDIELLNKIETNNEYEMALLTKLLGERDPDFIWINRTSSFSYYQYVAVMNKINILSCNFVVKDGLCELIDTFRQNQPTRITDINHPRTYIVSSENYFEKFINDYRLTLATGLILYLCNNNKKEPVEYFSCDGNISLDVLDFALKVIQIHLDRKQNYQPVIIENQESDELNFSCLTDALTCLTNKTGKFHLDVNDKENIALNNETDANIESEKLENYCNKITKVATCILKRWPWRKHDGFTNVWLIKPARTGEGAGILLSRDASTIKDFINRHKYKPFVIQKYLERPLLCYRTKFDFRHYFLITIDNNYFRTWSHSTACTIKFASEQFDLQDFSEARHITNTAVQMKYAKVSHPNLPYHHMWSLGAFILYLNTFDKGYLWNDYIYPRMIRTIQAITEASLNNIELTPGRFELFGCDWMLTNDFRPYLLEINRCPSLEYYSPVSEIVVGKVTEDLVKVTVDYLKDKKASTGDFELIFETRLPEKISKTDDEDDEM</sequence>
<name>A0A336LXR3_CULSO</name>
<keyword evidence="2" id="KW-0963">Cytoplasm</keyword>
<keyword evidence="3" id="KW-0436">Ligase</keyword>
<protein>
    <submittedName>
        <fullName evidence="7">CSON007675 protein</fullName>
    </submittedName>
</protein>
<dbReference type="GO" id="GO:0003341">
    <property type="term" value="P:cilium movement"/>
    <property type="evidence" value="ECO:0007669"/>
    <property type="project" value="TreeGrafter"/>
</dbReference>
<dbReference type="PROSITE" id="PS51221">
    <property type="entry name" value="TTL"/>
    <property type="match status" value="1"/>
</dbReference>
<dbReference type="EMBL" id="UFQT01000289">
    <property type="protein sequence ID" value="SSX22842.1"/>
    <property type="molecule type" value="Genomic_DNA"/>
</dbReference>
<evidence type="ECO:0000256" key="4">
    <source>
        <dbReference type="ARBA" id="ARBA00022741"/>
    </source>
</evidence>
<dbReference type="PANTHER" id="PTHR45870:SF2">
    <property type="entry name" value="TUBULIN MONOGLYCYLASE TTLL3"/>
    <property type="match status" value="1"/>
</dbReference>
<reference evidence="7" key="2">
    <citation type="submission" date="2018-07" db="EMBL/GenBank/DDBJ databases">
        <authorList>
            <person name="Quirk P.G."/>
            <person name="Krulwich T.A."/>
        </authorList>
    </citation>
    <scope>NUCLEOTIDE SEQUENCE</scope>
</reference>
<dbReference type="Pfam" id="PF03133">
    <property type="entry name" value="TTL"/>
    <property type="match status" value="1"/>
</dbReference>
<accession>A0A336LXR3</accession>
<reference evidence="6" key="1">
    <citation type="submission" date="2018-04" db="EMBL/GenBank/DDBJ databases">
        <authorList>
            <person name="Go L.Y."/>
            <person name="Mitchell J.A."/>
        </authorList>
    </citation>
    <scope>NUCLEOTIDE SEQUENCE</scope>
    <source>
        <tissue evidence="6">Whole organism</tissue>
    </source>
</reference>
<evidence type="ECO:0000256" key="3">
    <source>
        <dbReference type="ARBA" id="ARBA00022598"/>
    </source>
</evidence>
<dbReference type="OMA" id="MGNNCIF"/>
<dbReference type="SUPFAM" id="SSF56059">
    <property type="entry name" value="Glutathione synthetase ATP-binding domain-like"/>
    <property type="match status" value="1"/>
</dbReference>
<evidence type="ECO:0000256" key="5">
    <source>
        <dbReference type="ARBA" id="ARBA00022840"/>
    </source>
</evidence>
<dbReference type="PANTHER" id="PTHR45870">
    <property type="entry name" value="TUBULIN MONOGLYCYLASE TTLL3"/>
    <property type="match status" value="1"/>
</dbReference>